<accession>A0A4U5MMA8</accession>
<evidence type="ECO:0000313" key="2">
    <source>
        <dbReference type="Proteomes" id="UP000298663"/>
    </source>
</evidence>
<comment type="caution">
    <text evidence="1">The sequence shown here is derived from an EMBL/GenBank/DDBJ whole genome shotgun (WGS) entry which is preliminary data.</text>
</comment>
<reference evidence="1 2" key="2">
    <citation type="journal article" date="2019" name="G3 (Bethesda)">
        <title>Hybrid Assembly of the Genome of the Entomopathogenic Nematode Steinernema carpocapsae Identifies the X-Chromosome.</title>
        <authorList>
            <person name="Serra L."/>
            <person name="Macchietto M."/>
            <person name="Macias-Munoz A."/>
            <person name="McGill C.J."/>
            <person name="Rodriguez I.M."/>
            <person name="Rodriguez B."/>
            <person name="Murad R."/>
            <person name="Mortazavi A."/>
        </authorList>
    </citation>
    <scope>NUCLEOTIDE SEQUENCE [LARGE SCALE GENOMIC DNA]</scope>
    <source>
        <strain evidence="1 2">ALL</strain>
    </source>
</reference>
<protein>
    <submittedName>
        <fullName evidence="1">Uncharacterized protein</fullName>
    </submittedName>
</protein>
<evidence type="ECO:0000313" key="1">
    <source>
        <dbReference type="EMBL" id="TKR70604.1"/>
    </source>
</evidence>
<keyword evidence="2" id="KW-1185">Reference proteome</keyword>
<gene>
    <name evidence="1" type="ORF">L596_022609</name>
</gene>
<proteinExistence type="predicted"/>
<reference evidence="1 2" key="1">
    <citation type="journal article" date="2015" name="Genome Biol.">
        <title>Comparative genomics of Steinernema reveals deeply conserved gene regulatory networks.</title>
        <authorList>
            <person name="Dillman A.R."/>
            <person name="Macchietto M."/>
            <person name="Porter C.F."/>
            <person name="Rogers A."/>
            <person name="Williams B."/>
            <person name="Antoshechkin I."/>
            <person name="Lee M.M."/>
            <person name="Goodwin Z."/>
            <person name="Lu X."/>
            <person name="Lewis E.E."/>
            <person name="Goodrich-Blair H."/>
            <person name="Stock S.P."/>
            <person name="Adams B.J."/>
            <person name="Sternberg P.W."/>
            <person name="Mortazavi A."/>
        </authorList>
    </citation>
    <scope>NUCLEOTIDE SEQUENCE [LARGE SCALE GENOMIC DNA]</scope>
    <source>
        <strain evidence="1 2">ALL</strain>
    </source>
</reference>
<dbReference type="Proteomes" id="UP000298663">
    <property type="component" value="Unassembled WGS sequence"/>
</dbReference>
<organism evidence="1 2">
    <name type="scientific">Steinernema carpocapsae</name>
    <name type="common">Entomopathogenic nematode</name>
    <dbReference type="NCBI Taxonomy" id="34508"/>
    <lineage>
        <taxon>Eukaryota</taxon>
        <taxon>Metazoa</taxon>
        <taxon>Ecdysozoa</taxon>
        <taxon>Nematoda</taxon>
        <taxon>Chromadorea</taxon>
        <taxon>Rhabditida</taxon>
        <taxon>Tylenchina</taxon>
        <taxon>Panagrolaimomorpha</taxon>
        <taxon>Strongyloidoidea</taxon>
        <taxon>Steinernematidae</taxon>
        <taxon>Steinernema</taxon>
    </lineage>
</organism>
<sequence>MDLVPRVFVEDVKAYLDSLELDCQMPKLSSRWSMARRSLKNGICALHITSDRGDLYFRCDLSLPNVLEADFEIVSINVGHGSREEARICHPLTKEVLKALKMVLRKSSCRVRFEIASFDVLPKDVEELLLAANRLSRIDCNQVYPQNLDKVILKAIETFTLEELYTCSIDLNEELVTGFEFWIQCRNFEAIWMKVYSNKRDHVCKLAKLMHDYVDREQPFVHNREEVEVETRQSARKVLIHMTARRTTCETL</sequence>
<dbReference type="AlphaFoldDB" id="A0A4U5MMA8"/>
<dbReference type="EMBL" id="AZBU02000007">
    <property type="protein sequence ID" value="TKR70604.1"/>
    <property type="molecule type" value="Genomic_DNA"/>
</dbReference>
<name>A0A4U5MMA8_STECR</name>